<protein>
    <submittedName>
        <fullName evidence="2">DUF2721 domain-containing protein</fullName>
    </submittedName>
</protein>
<keyword evidence="1" id="KW-0812">Transmembrane</keyword>
<proteinExistence type="predicted"/>
<feature type="transmembrane region" description="Helical" evidence="1">
    <location>
        <begin position="66"/>
        <end position="86"/>
    </location>
</feature>
<keyword evidence="1" id="KW-0472">Membrane</keyword>
<reference evidence="2 3" key="1">
    <citation type="submission" date="2019-02" db="EMBL/GenBank/DDBJ databases">
        <title>Bacterial novel species Emticicia sp. 17J42-9 isolated from soil.</title>
        <authorList>
            <person name="Jung H.-Y."/>
        </authorList>
    </citation>
    <scope>NUCLEOTIDE SEQUENCE [LARGE SCALE GENOMIC DNA]</scope>
    <source>
        <strain evidence="2 3">17J42-9</strain>
    </source>
</reference>
<evidence type="ECO:0000313" key="2">
    <source>
        <dbReference type="EMBL" id="RYU93316.1"/>
    </source>
</evidence>
<evidence type="ECO:0000256" key="1">
    <source>
        <dbReference type="SAM" id="Phobius"/>
    </source>
</evidence>
<comment type="caution">
    <text evidence="2">The sequence shown here is derived from an EMBL/GenBank/DDBJ whole genome shotgun (WGS) entry which is preliminary data.</text>
</comment>
<dbReference type="EMBL" id="SEWF01000048">
    <property type="protein sequence ID" value="RYU93316.1"/>
    <property type="molecule type" value="Genomic_DNA"/>
</dbReference>
<dbReference type="RefSeq" id="WP_130023540.1">
    <property type="nucleotide sequence ID" value="NZ_SEWF01000048.1"/>
</dbReference>
<dbReference type="OrthoDB" id="9813525at2"/>
<evidence type="ECO:0000313" key="3">
    <source>
        <dbReference type="Proteomes" id="UP000293162"/>
    </source>
</evidence>
<accession>A0A4Q5LUF3</accession>
<dbReference type="InterPro" id="IPR021279">
    <property type="entry name" value="DUF2721"/>
</dbReference>
<feature type="transmembrane region" description="Helical" evidence="1">
    <location>
        <begin position="12"/>
        <end position="33"/>
    </location>
</feature>
<dbReference type="Proteomes" id="UP000293162">
    <property type="component" value="Unassembled WGS sequence"/>
</dbReference>
<keyword evidence="3" id="KW-1185">Reference proteome</keyword>
<dbReference type="Pfam" id="PF11026">
    <property type="entry name" value="DUF2721"/>
    <property type="match status" value="1"/>
</dbReference>
<sequence>MELTISTPALLFSTVSLLMIAFTNRFLALASLIRDLHVKYKTEEEKENIIAQIIGLKRRIRIVRNIQIIAISSLLLSAVCMLLIFLQKELAAKWFFGGALTLQIVALTLSVREITLSMNALELELSDIAELISPASHRRRKKEHTSHKE</sequence>
<organism evidence="2 3">
    <name type="scientific">Emticicia agri</name>
    <dbReference type="NCBI Taxonomy" id="2492393"/>
    <lineage>
        <taxon>Bacteria</taxon>
        <taxon>Pseudomonadati</taxon>
        <taxon>Bacteroidota</taxon>
        <taxon>Cytophagia</taxon>
        <taxon>Cytophagales</taxon>
        <taxon>Leadbetterellaceae</taxon>
        <taxon>Emticicia</taxon>
    </lineage>
</organism>
<gene>
    <name evidence="2" type="ORF">EWM59_22670</name>
</gene>
<feature type="transmembrane region" description="Helical" evidence="1">
    <location>
        <begin position="92"/>
        <end position="111"/>
    </location>
</feature>
<keyword evidence="1" id="KW-1133">Transmembrane helix</keyword>
<dbReference type="AlphaFoldDB" id="A0A4Q5LUF3"/>
<name>A0A4Q5LUF3_9BACT</name>